<dbReference type="GO" id="GO:0035803">
    <property type="term" value="P:egg coat formation"/>
    <property type="evidence" value="ECO:0007669"/>
    <property type="project" value="TreeGrafter"/>
</dbReference>
<organism evidence="3 4">
    <name type="scientific">Cottoperca gobio</name>
    <name type="common">Frogmouth</name>
    <name type="synonym">Aphritis gobio</name>
    <dbReference type="NCBI Taxonomy" id="56716"/>
    <lineage>
        <taxon>Eukaryota</taxon>
        <taxon>Metazoa</taxon>
        <taxon>Chordata</taxon>
        <taxon>Craniata</taxon>
        <taxon>Vertebrata</taxon>
        <taxon>Euteleostomi</taxon>
        <taxon>Actinopterygii</taxon>
        <taxon>Neopterygii</taxon>
        <taxon>Teleostei</taxon>
        <taxon>Neoteleostei</taxon>
        <taxon>Acanthomorphata</taxon>
        <taxon>Eupercaria</taxon>
        <taxon>Perciformes</taxon>
        <taxon>Notothenioidei</taxon>
        <taxon>Bovichtidae</taxon>
        <taxon>Cottoperca</taxon>
    </lineage>
</organism>
<gene>
    <name evidence="4" type="primary">LOC115017859</name>
</gene>
<dbReference type="GO" id="GO:0031012">
    <property type="term" value="C:extracellular matrix"/>
    <property type="evidence" value="ECO:0007669"/>
    <property type="project" value="TreeGrafter"/>
</dbReference>
<proteinExistence type="predicted"/>
<dbReference type="PROSITE" id="PS51257">
    <property type="entry name" value="PROKAR_LIPOPROTEIN"/>
    <property type="match status" value="1"/>
</dbReference>
<dbReference type="PROSITE" id="PS51034">
    <property type="entry name" value="ZP_2"/>
    <property type="match status" value="1"/>
</dbReference>
<evidence type="ECO:0000256" key="1">
    <source>
        <dbReference type="SAM" id="MobiDB-lite"/>
    </source>
</evidence>
<dbReference type="GO" id="GO:0007339">
    <property type="term" value="P:binding of sperm to zona pellucida"/>
    <property type="evidence" value="ECO:0007669"/>
    <property type="project" value="TreeGrafter"/>
</dbReference>
<dbReference type="Gene3D" id="2.60.40.3210">
    <property type="entry name" value="Zona pellucida, ZP-N domain"/>
    <property type="match status" value="1"/>
</dbReference>
<dbReference type="InterPro" id="IPR001507">
    <property type="entry name" value="ZP_dom"/>
</dbReference>
<dbReference type="RefSeq" id="XP_029302432.1">
    <property type="nucleotide sequence ID" value="XM_029446572.1"/>
</dbReference>
<dbReference type="InterPro" id="IPR055356">
    <property type="entry name" value="ZP-N"/>
</dbReference>
<dbReference type="KEGG" id="cgob:115017859"/>
<evidence type="ECO:0000259" key="2">
    <source>
        <dbReference type="PROSITE" id="PS51034"/>
    </source>
</evidence>
<dbReference type="GO" id="GO:0032190">
    <property type="term" value="F:acrosin binding"/>
    <property type="evidence" value="ECO:0007669"/>
    <property type="project" value="TreeGrafter"/>
</dbReference>
<dbReference type="FunFam" id="2.60.40.3210:FF:000001">
    <property type="entry name" value="Zona pellucida sperm-binding protein 3"/>
    <property type="match status" value="1"/>
</dbReference>
<name>A0A6J2QZ13_COTGO</name>
<protein>
    <submittedName>
        <fullName evidence="4">Zona pellucida sperm-binding protein 3-like</fullName>
    </submittedName>
</protein>
<feature type="domain" description="ZP" evidence="2">
    <location>
        <begin position="118"/>
        <end position="215"/>
    </location>
</feature>
<dbReference type="PANTHER" id="PTHR11576:SF2">
    <property type="entry name" value="ZONA PELLUCIDA SPERM-BINDING PROTEIN 3"/>
    <property type="match status" value="1"/>
</dbReference>
<dbReference type="Pfam" id="PF23344">
    <property type="entry name" value="ZP-N"/>
    <property type="match status" value="1"/>
</dbReference>
<dbReference type="InParanoid" id="A0A6J2QZ13"/>
<evidence type="ECO:0000313" key="4">
    <source>
        <dbReference type="RefSeq" id="XP_029302432.1"/>
    </source>
</evidence>
<dbReference type="GeneID" id="115017859"/>
<feature type="region of interest" description="Disordered" evidence="1">
    <location>
        <begin position="56"/>
        <end position="90"/>
    </location>
</feature>
<dbReference type="AlphaFoldDB" id="A0A6J2QZ13"/>
<dbReference type="Proteomes" id="UP000504630">
    <property type="component" value="Chromosome 13"/>
</dbReference>
<dbReference type="GO" id="GO:2000344">
    <property type="term" value="P:positive regulation of acrosome reaction"/>
    <property type="evidence" value="ECO:0007669"/>
    <property type="project" value="TreeGrafter"/>
</dbReference>
<accession>A0A6J2QZ13</accession>
<reference evidence="4" key="1">
    <citation type="submission" date="2025-08" db="UniProtKB">
        <authorList>
            <consortium name="RefSeq"/>
        </authorList>
    </citation>
    <scope>IDENTIFICATION</scope>
</reference>
<sequence length="215" mass="24687">MLKKLQRQFCAYNTMGSWQLFVLSFVLACVQLSNARFLSMSGPTYWGVEVAVQPEAAEPEREHSRRSTQQSGRLQARRNQPAEPFSWKYPQDPVDSVKKPPVKFTTQRPMMTNRVAVRCGENRIQVEVNQDLMGRGRLIKPEDIKLGGCSATEIDNLSHVLVFECELHACGSTLVMKENTFLYAFELFYNPRVLGRSRIVRRQSMVIGIECHYPR</sequence>
<evidence type="ECO:0000313" key="3">
    <source>
        <dbReference type="Proteomes" id="UP000504630"/>
    </source>
</evidence>
<keyword evidence="3" id="KW-1185">Reference proteome</keyword>
<dbReference type="PANTHER" id="PTHR11576">
    <property type="entry name" value="ZONA PELLUCIDA SPERM-BINDING PROTEIN 3"/>
    <property type="match status" value="1"/>
</dbReference>
<dbReference type="OrthoDB" id="8880842at2759"/>